<dbReference type="InterPro" id="IPR005628">
    <property type="entry name" value="GspK"/>
</dbReference>
<keyword evidence="6" id="KW-0812">Transmembrane</keyword>
<keyword evidence="5" id="KW-0997">Cell inner membrane</keyword>
<reference evidence="11 12" key="1">
    <citation type="submission" date="2017-01" db="EMBL/GenBank/DDBJ databases">
        <title>Draft genome sequence of Pseudomonas pachastrellae type strain CCUG 46540T from a deep sea.</title>
        <authorList>
            <person name="Gomila M."/>
            <person name="Mulet M."/>
            <person name="Lalucat J."/>
            <person name="Garcia-Valdes E."/>
        </authorList>
    </citation>
    <scope>NUCLEOTIDE SEQUENCE [LARGE SCALE GENOMIC DNA]</scope>
    <source>
        <strain evidence="11 12">CCUG 46540</strain>
    </source>
</reference>
<evidence type="ECO:0000256" key="1">
    <source>
        <dbReference type="ARBA" id="ARBA00004533"/>
    </source>
</evidence>
<organism evidence="11 12">
    <name type="scientific">Halopseudomonas pachastrellae</name>
    <dbReference type="NCBI Taxonomy" id="254161"/>
    <lineage>
        <taxon>Bacteria</taxon>
        <taxon>Pseudomonadati</taxon>
        <taxon>Pseudomonadota</taxon>
        <taxon>Gammaproteobacteria</taxon>
        <taxon>Pseudomonadales</taxon>
        <taxon>Pseudomonadaceae</taxon>
        <taxon>Halopseudomonas</taxon>
    </lineage>
</organism>
<dbReference type="PANTHER" id="PTHR38831">
    <property type="entry name" value="TYPE II SECRETION SYSTEM PROTEIN K"/>
    <property type="match status" value="1"/>
</dbReference>
<dbReference type="PANTHER" id="PTHR38831:SF1">
    <property type="entry name" value="TYPE II SECRETION SYSTEM PROTEIN K-RELATED"/>
    <property type="match status" value="1"/>
</dbReference>
<dbReference type="InterPro" id="IPR049031">
    <property type="entry name" value="T2SSK_SAM-like_1st"/>
</dbReference>
<proteinExistence type="inferred from homology"/>
<gene>
    <name evidence="11" type="ORF">BXT89_03510</name>
</gene>
<evidence type="ECO:0000256" key="9">
    <source>
        <dbReference type="ARBA" id="ARBA00023136"/>
    </source>
</evidence>
<evidence type="ECO:0000256" key="4">
    <source>
        <dbReference type="ARBA" id="ARBA00022475"/>
    </source>
</evidence>
<dbReference type="STRING" id="254161.SAMN05216256_11353"/>
<evidence type="ECO:0000313" key="12">
    <source>
        <dbReference type="Proteomes" id="UP000242847"/>
    </source>
</evidence>
<keyword evidence="9" id="KW-0472">Membrane</keyword>
<dbReference type="EMBL" id="MUBC01000005">
    <property type="protein sequence ID" value="ONM45263.1"/>
    <property type="molecule type" value="Genomic_DNA"/>
</dbReference>
<dbReference type="OrthoDB" id="9788973at2"/>
<dbReference type="Proteomes" id="UP000242847">
    <property type="component" value="Unassembled WGS sequence"/>
</dbReference>
<keyword evidence="3" id="KW-0813">Transport</keyword>
<keyword evidence="7" id="KW-0653">Protein transport</keyword>
<dbReference type="Pfam" id="PF21687">
    <property type="entry name" value="T2SSK_1st"/>
    <property type="match status" value="1"/>
</dbReference>
<dbReference type="Gene3D" id="1.10.40.60">
    <property type="entry name" value="EpsJ-like"/>
    <property type="match status" value="1"/>
</dbReference>
<evidence type="ECO:0000256" key="3">
    <source>
        <dbReference type="ARBA" id="ARBA00022448"/>
    </source>
</evidence>
<dbReference type="RefSeq" id="WP_083724745.1">
    <property type="nucleotide sequence ID" value="NZ_FOUD01000013.1"/>
</dbReference>
<evidence type="ECO:0000256" key="8">
    <source>
        <dbReference type="ARBA" id="ARBA00022989"/>
    </source>
</evidence>
<dbReference type="InterPro" id="IPR038072">
    <property type="entry name" value="GspK_central_sf"/>
</dbReference>
<keyword evidence="8" id="KW-1133">Transmembrane helix</keyword>
<sequence>MKRQRQQGVALITALLIVALAVTAAVGMAMRGQADIRRSSAVFERDLSREIALGAEKMVLQILEQADGPDDLIWDTCLSPVLPFEVDQVQLQATLDDMRCRFNLNALAGGDERQLALFAQLVDRVGRDSGVSMPPGSQLALAVSDWMDPETDDAVYQLDIPPRLSANRTMLVASELNAVSGMTSEAWQALAPYVTAYPSDQSPIDLERSSDLMQEVFAEQGAGGDAPWFMRLQIVASFGERQFYQCTLLDAPNGKVVLREQTACEP</sequence>
<feature type="domain" description="T2SS protein K first SAM-like" evidence="10">
    <location>
        <begin position="101"/>
        <end position="198"/>
    </location>
</feature>
<evidence type="ECO:0000313" key="11">
    <source>
        <dbReference type="EMBL" id="ONM45263.1"/>
    </source>
</evidence>
<dbReference type="GO" id="GO:0005886">
    <property type="term" value="C:plasma membrane"/>
    <property type="evidence" value="ECO:0007669"/>
    <property type="project" value="UniProtKB-SubCell"/>
</dbReference>
<evidence type="ECO:0000256" key="7">
    <source>
        <dbReference type="ARBA" id="ARBA00022927"/>
    </source>
</evidence>
<accession>A0A1S8DIQ6</accession>
<evidence type="ECO:0000256" key="6">
    <source>
        <dbReference type="ARBA" id="ARBA00022692"/>
    </source>
</evidence>
<keyword evidence="4" id="KW-1003">Cell membrane</keyword>
<dbReference type="GO" id="GO:0009306">
    <property type="term" value="P:protein secretion"/>
    <property type="evidence" value="ECO:0007669"/>
    <property type="project" value="InterPro"/>
</dbReference>
<evidence type="ECO:0000256" key="2">
    <source>
        <dbReference type="ARBA" id="ARBA00007246"/>
    </source>
</evidence>
<protein>
    <recommendedName>
        <fullName evidence="10">T2SS protein K first SAM-like domain-containing protein</fullName>
    </recommendedName>
</protein>
<evidence type="ECO:0000256" key="5">
    <source>
        <dbReference type="ARBA" id="ARBA00022519"/>
    </source>
</evidence>
<keyword evidence="12" id="KW-1185">Reference proteome</keyword>
<comment type="caution">
    <text evidence="11">The sequence shown here is derived from an EMBL/GenBank/DDBJ whole genome shotgun (WGS) entry which is preliminary data.</text>
</comment>
<dbReference type="SUPFAM" id="SSF158544">
    <property type="entry name" value="GspK insert domain-like"/>
    <property type="match status" value="1"/>
</dbReference>
<evidence type="ECO:0000259" key="10">
    <source>
        <dbReference type="Pfam" id="PF21687"/>
    </source>
</evidence>
<dbReference type="AlphaFoldDB" id="A0A1S8DIQ6"/>
<dbReference type="NCBIfam" id="NF037980">
    <property type="entry name" value="T2SS_GspK"/>
    <property type="match status" value="1"/>
</dbReference>
<comment type="subcellular location">
    <subcellularLocation>
        <location evidence="1">Cell inner membrane</location>
    </subcellularLocation>
</comment>
<name>A0A1S8DIQ6_9GAMM</name>
<comment type="similarity">
    <text evidence="2">Belongs to the GSP K family.</text>
</comment>